<dbReference type="KEGG" id="pvi:Cvib_0850"/>
<evidence type="ECO:0000313" key="2">
    <source>
        <dbReference type="EMBL" id="ABP36865.1"/>
    </source>
</evidence>
<evidence type="ECO:0000256" key="1">
    <source>
        <dbReference type="SAM" id="SignalP"/>
    </source>
</evidence>
<protein>
    <recommendedName>
        <fullName evidence="3">DUF4402 domain-containing protein</fullName>
    </recommendedName>
</protein>
<feature type="chain" id="PRO_5002673201" description="DUF4402 domain-containing protein" evidence="1">
    <location>
        <begin position="29"/>
        <end position="200"/>
    </location>
</feature>
<dbReference type="AlphaFoldDB" id="A4SEF6"/>
<dbReference type="OrthoDB" id="595139at2"/>
<keyword evidence="1" id="KW-0732">Signal</keyword>
<dbReference type="HOGENOM" id="CLU_1297958_0_0_10"/>
<proteinExistence type="predicted"/>
<feature type="signal peptide" evidence="1">
    <location>
        <begin position="1"/>
        <end position="28"/>
    </location>
</feature>
<dbReference type="STRING" id="290318.Cvib_0850"/>
<organism evidence="2">
    <name type="scientific">Chlorobium phaeovibrioides (strain DSM 265 / 1930)</name>
    <name type="common">Prosthecochloris vibrioformis (strain DSM 265)</name>
    <dbReference type="NCBI Taxonomy" id="290318"/>
    <lineage>
        <taxon>Bacteria</taxon>
        <taxon>Pseudomonadati</taxon>
        <taxon>Chlorobiota</taxon>
        <taxon>Chlorobiia</taxon>
        <taxon>Chlorobiales</taxon>
        <taxon>Chlorobiaceae</taxon>
        <taxon>Chlorobium/Pelodictyon group</taxon>
        <taxon>Chlorobium</taxon>
    </lineage>
</organism>
<dbReference type="EMBL" id="CP000607">
    <property type="protein sequence ID" value="ABP36865.1"/>
    <property type="molecule type" value="Genomic_DNA"/>
</dbReference>
<name>A4SEF6_CHLPM</name>
<reference evidence="2" key="1">
    <citation type="submission" date="2007-03" db="EMBL/GenBank/DDBJ databases">
        <title>Complete sequence of Prosthecochloris vibrioformis DSM 265.</title>
        <authorList>
            <consortium name="US DOE Joint Genome Institute"/>
            <person name="Copeland A."/>
            <person name="Lucas S."/>
            <person name="Lapidus A."/>
            <person name="Barry K."/>
            <person name="Detter J.C."/>
            <person name="Glavina del Rio T."/>
            <person name="Hammon N."/>
            <person name="Israni S."/>
            <person name="Pitluck S."/>
            <person name="Schmutz J."/>
            <person name="Larimer F."/>
            <person name="Land M."/>
            <person name="Hauser L."/>
            <person name="Mikhailova N."/>
            <person name="Li T."/>
            <person name="Overmann J."/>
            <person name="Schuster S.C."/>
            <person name="Bryant D.A."/>
            <person name="Richardson P."/>
        </authorList>
    </citation>
    <scope>NUCLEOTIDE SEQUENCE [LARGE SCALE GENOMIC DNA]</scope>
    <source>
        <strain evidence="2">DSM 265</strain>
    </source>
</reference>
<accession>A4SEF6</accession>
<gene>
    <name evidence="2" type="ordered locus">Cvib_0850</name>
</gene>
<evidence type="ECO:0008006" key="3">
    <source>
        <dbReference type="Google" id="ProtNLM"/>
    </source>
</evidence>
<sequence>MSIKKTLSRVIFGATLLATGIAPANAHAVVAAGQSATGTTTMTVTMPEYIVLRYYQNINLNFTASSSTTVDKSFEATLGTDGTVTYNADIAEAASLGSLTKNVTLNNVWSIAGLSPSGTAKVSITGTSLTNGSGEDKSTIGASKWQVSASDAKADETITTSLRGSNGGANRGNVIMDLDFSKTTKSGAHTGTFTITAQTI</sequence>